<reference evidence="1" key="2">
    <citation type="submission" date="2020-11" db="EMBL/GenBank/DDBJ databases">
        <authorList>
            <person name="McCartney M.A."/>
            <person name="Auch B."/>
            <person name="Kono T."/>
            <person name="Mallez S."/>
            <person name="Becker A."/>
            <person name="Gohl D.M."/>
            <person name="Silverstein K.A.T."/>
            <person name="Koren S."/>
            <person name="Bechman K.B."/>
            <person name="Herman A."/>
            <person name="Abrahante J.E."/>
            <person name="Garbe J."/>
        </authorList>
    </citation>
    <scope>NUCLEOTIDE SEQUENCE</scope>
    <source>
        <strain evidence="1">Duluth1</strain>
        <tissue evidence="1">Whole animal</tissue>
    </source>
</reference>
<evidence type="ECO:0000313" key="2">
    <source>
        <dbReference type="Proteomes" id="UP000828390"/>
    </source>
</evidence>
<keyword evidence="2" id="KW-1185">Reference proteome</keyword>
<sequence length="90" mass="10652">MVKPGKPHPLLQQQTVSTYDAYRKVLKLKFMCGRYVLQSDRASLSNNKVDDTFRVFYESPESLLRHFNTWSSNVSAWWQYEILSSETFRV</sequence>
<dbReference type="AlphaFoldDB" id="A0A9D4FZL0"/>
<dbReference type="Proteomes" id="UP000828390">
    <property type="component" value="Unassembled WGS sequence"/>
</dbReference>
<reference evidence="1" key="1">
    <citation type="journal article" date="2019" name="bioRxiv">
        <title>The Genome of the Zebra Mussel, Dreissena polymorpha: A Resource for Invasive Species Research.</title>
        <authorList>
            <person name="McCartney M.A."/>
            <person name="Auch B."/>
            <person name="Kono T."/>
            <person name="Mallez S."/>
            <person name="Zhang Y."/>
            <person name="Obille A."/>
            <person name="Becker A."/>
            <person name="Abrahante J.E."/>
            <person name="Garbe J."/>
            <person name="Badalamenti J.P."/>
            <person name="Herman A."/>
            <person name="Mangelson H."/>
            <person name="Liachko I."/>
            <person name="Sullivan S."/>
            <person name="Sone E.D."/>
            <person name="Koren S."/>
            <person name="Silverstein K.A.T."/>
            <person name="Beckman K.B."/>
            <person name="Gohl D.M."/>
        </authorList>
    </citation>
    <scope>NUCLEOTIDE SEQUENCE</scope>
    <source>
        <strain evidence="1">Duluth1</strain>
        <tissue evidence="1">Whole animal</tissue>
    </source>
</reference>
<comment type="caution">
    <text evidence="1">The sequence shown here is derived from an EMBL/GenBank/DDBJ whole genome shotgun (WGS) entry which is preliminary data.</text>
</comment>
<accession>A0A9D4FZL0</accession>
<proteinExistence type="predicted"/>
<name>A0A9D4FZL0_DREPO</name>
<protein>
    <submittedName>
        <fullName evidence="1">Uncharacterized protein</fullName>
    </submittedName>
</protein>
<organism evidence="1 2">
    <name type="scientific">Dreissena polymorpha</name>
    <name type="common">Zebra mussel</name>
    <name type="synonym">Mytilus polymorpha</name>
    <dbReference type="NCBI Taxonomy" id="45954"/>
    <lineage>
        <taxon>Eukaryota</taxon>
        <taxon>Metazoa</taxon>
        <taxon>Spiralia</taxon>
        <taxon>Lophotrochozoa</taxon>
        <taxon>Mollusca</taxon>
        <taxon>Bivalvia</taxon>
        <taxon>Autobranchia</taxon>
        <taxon>Heteroconchia</taxon>
        <taxon>Euheterodonta</taxon>
        <taxon>Imparidentia</taxon>
        <taxon>Neoheterodontei</taxon>
        <taxon>Myida</taxon>
        <taxon>Dreissenoidea</taxon>
        <taxon>Dreissenidae</taxon>
        <taxon>Dreissena</taxon>
    </lineage>
</organism>
<gene>
    <name evidence="1" type="ORF">DPMN_136225</name>
</gene>
<evidence type="ECO:0000313" key="1">
    <source>
        <dbReference type="EMBL" id="KAH3807878.1"/>
    </source>
</evidence>
<dbReference type="EMBL" id="JAIWYP010000006">
    <property type="protein sequence ID" value="KAH3807878.1"/>
    <property type="molecule type" value="Genomic_DNA"/>
</dbReference>